<dbReference type="InterPro" id="IPR001881">
    <property type="entry name" value="EGF-like_Ca-bd_dom"/>
</dbReference>
<dbReference type="SMART" id="SM00832">
    <property type="entry name" value="C8"/>
    <property type="match status" value="1"/>
</dbReference>
<keyword evidence="4" id="KW-1015">Disulfide bond</keyword>
<comment type="caution">
    <text evidence="6">Lacks conserved residue(s) required for the propagation of feature annotation.</text>
</comment>
<protein>
    <submittedName>
        <fullName evidence="10">Fibrillin-1-like</fullName>
    </submittedName>
</protein>
<feature type="domain" description="EGF-like" evidence="7">
    <location>
        <begin position="419"/>
        <end position="458"/>
    </location>
</feature>
<keyword evidence="3" id="KW-0677">Repeat</keyword>
<dbReference type="PROSITE" id="PS01187">
    <property type="entry name" value="EGF_CA"/>
    <property type="match status" value="5"/>
</dbReference>
<keyword evidence="1 6" id="KW-0245">EGF-like domain</keyword>
<evidence type="ECO:0000256" key="5">
    <source>
        <dbReference type="ARBA" id="ARBA00023180"/>
    </source>
</evidence>
<evidence type="ECO:0000256" key="3">
    <source>
        <dbReference type="ARBA" id="ARBA00022737"/>
    </source>
</evidence>
<evidence type="ECO:0000256" key="6">
    <source>
        <dbReference type="PROSITE-ProRule" id="PRU00076"/>
    </source>
</evidence>
<reference evidence="10" key="1">
    <citation type="submission" date="2025-08" db="UniProtKB">
        <authorList>
            <consortium name="RefSeq"/>
        </authorList>
    </citation>
    <scope>IDENTIFICATION</scope>
    <source>
        <tissue evidence="10">Testes</tissue>
    </source>
</reference>
<evidence type="ECO:0000259" key="7">
    <source>
        <dbReference type="PROSITE" id="PS50026"/>
    </source>
</evidence>
<feature type="domain" description="EGF-like" evidence="7">
    <location>
        <begin position="995"/>
        <end position="1037"/>
    </location>
</feature>
<evidence type="ECO:0000313" key="10">
    <source>
        <dbReference type="RefSeq" id="XP_006816511.1"/>
    </source>
</evidence>
<feature type="domain" description="EGF-like" evidence="7">
    <location>
        <begin position="664"/>
        <end position="704"/>
    </location>
</feature>
<evidence type="ECO:0000313" key="9">
    <source>
        <dbReference type="Proteomes" id="UP000694865"/>
    </source>
</evidence>
<dbReference type="Pfam" id="PF08742">
    <property type="entry name" value="C8"/>
    <property type="match status" value="1"/>
</dbReference>
<feature type="domain" description="VWFD" evidence="8">
    <location>
        <begin position="1"/>
        <end position="156"/>
    </location>
</feature>
<dbReference type="SMART" id="SM00216">
    <property type="entry name" value="VWD"/>
    <property type="match status" value="1"/>
</dbReference>
<feature type="domain" description="EGF-like" evidence="7">
    <location>
        <begin position="459"/>
        <end position="498"/>
    </location>
</feature>
<feature type="domain" description="EGF-like" evidence="7">
    <location>
        <begin position="910"/>
        <end position="953"/>
    </location>
</feature>
<dbReference type="Gene3D" id="2.10.25.10">
    <property type="entry name" value="Laminin"/>
    <property type="match status" value="17"/>
</dbReference>
<dbReference type="InterPro" id="IPR001846">
    <property type="entry name" value="VWF_type-D"/>
</dbReference>
<dbReference type="PROSITE" id="PS50026">
    <property type="entry name" value="EGF_3"/>
    <property type="match status" value="16"/>
</dbReference>
<dbReference type="SMART" id="SM00181">
    <property type="entry name" value="EGF"/>
    <property type="match status" value="19"/>
</dbReference>
<feature type="domain" description="EGF-like" evidence="7">
    <location>
        <begin position="328"/>
        <end position="369"/>
    </location>
</feature>
<keyword evidence="2" id="KW-0732">Signal</keyword>
<dbReference type="Pfam" id="PF07645">
    <property type="entry name" value="EGF_CA"/>
    <property type="match status" value="11"/>
</dbReference>
<name>A0ABM0M920_SACKO</name>
<feature type="domain" description="EGF-like" evidence="7">
    <location>
        <begin position="499"/>
        <end position="539"/>
    </location>
</feature>
<dbReference type="Pfam" id="PF12947">
    <property type="entry name" value="EGF_3"/>
    <property type="match status" value="3"/>
</dbReference>
<evidence type="ECO:0000256" key="4">
    <source>
        <dbReference type="ARBA" id="ARBA00023157"/>
    </source>
</evidence>
<dbReference type="InterPro" id="IPR013032">
    <property type="entry name" value="EGF-like_CS"/>
</dbReference>
<feature type="domain" description="EGF-like" evidence="7">
    <location>
        <begin position="583"/>
        <end position="618"/>
    </location>
</feature>
<dbReference type="GeneID" id="102807611"/>
<dbReference type="Pfam" id="PF12661">
    <property type="entry name" value="hEGF"/>
    <property type="match status" value="1"/>
</dbReference>
<dbReference type="InterPro" id="IPR018097">
    <property type="entry name" value="EGF_Ca-bd_CS"/>
</dbReference>
<dbReference type="InterPro" id="IPR024731">
    <property type="entry name" value="NELL2-like_EGF"/>
</dbReference>
<dbReference type="PROSITE" id="PS00010">
    <property type="entry name" value="ASX_HYDROXYL"/>
    <property type="match status" value="16"/>
</dbReference>
<dbReference type="CDD" id="cd00054">
    <property type="entry name" value="EGF_CA"/>
    <property type="match status" value="12"/>
</dbReference>
<evidence type="ECO:0000256" key="1">
    <source>
        <dbReference type="ARBA" id="ARBA00022536"/>
    </source>
</evidence>
<feature type="domain" description="EGF-like" evidence="7">
    <location>
        <begin position="286"/>
        <end position="327"/>
    </location>
</feature>
<dbReference type="InterPro" id="IPR009030">
    <property type="entry name" value="Growth_fac_rcpt_cys_sf"/>
</dbReference>
<gene>
    <name evidence="10" type="primary">LOC102807611</name>
</gene>
<evidence type="ECO:0000256" key="2">
    <source>
        <dbReference type="ARBA" id="ARBA00022729"/>
    </source>
</evidence>
<dbReference type="Pfam" id="PF06247">
    <property type="entry name" value="Plasmod_Pvs28"/>
    <property type="match status" value="1"/>
</dbReference>
<dbReference type="SMART" id="SM00179">
    <property type="entry name" value="EGF_CA"/>
    <property type="match status" value="17"/>
</dbReference>
<dbReference type="Proteomes" id="UP000694865">
    <property type="component" value="Unplaced"/>
</dbReference>
<dbReference type="InterPro" id="IPR000742">
    <property type="entry name" value="EGF"/>
</dbReference>
<keyword evidence="9" id="KW-1185">Reference proteome</keyword>
<proteinExistence type="predicted"/>
<evidence type="ECO:0000259" key="8">
    <source>
        <dbReference type="PROSITE" id="PS51233"/>
    </source>
</evidence>
<organism evidence="9 10">
    <name type="scientific">Saccoglossus kowalevskii</name>
    <name type="common">Acorn worm</name>
    <dbReference type="NCBI Taxonomy" id="10224"/>
    <lineage>
        <taxon>Eukaryota</taxon>
        <taxon>Metazoa</taxon>
        <taxon>Hemichordata</taxon>
        <taxon>Enteropneusta</taxon>
        <taxon>Harrimaniidae</taxon>
        <taxon>Saccoglossus</taxon>
    </lineage>
</organism>
<accession>A0ABM0M920</accession>
<dbReference type="PANTHER" id="PTHR24039:SF58">
    <property type="entry name" value="EGF-LIKE DOMAIN-CONTAINING PROTEIN"/>
    <property type="match status" value="1"/>
</dbReference>
<dbReference type="InterPro" id="IPR049883">
    <property type="entry name" value="NOTCH1_EGF-like"/>
</dbReference>
<dbReference type="InterPro" id="IPR014853">
    <property type="entry name" value="VWF/SSPO/ZAN-like_Cys-rich_dom"/>
</dbReference>
<dbReference type="PROSITE" id="PS51233">
    <property type="entry name" value="VWFD"/>
    <property type="match status" value="1"/>
</dbReference>
<keyword evidence="5" id="KW-0325">Glycoprotein</keyword>
<dbReference type="PANTHER" id="PTHR24039">
    <property type="entry name" value="FIBRILLIN-RELATED"/>
    <property type="match status" value="1"/>
</dbReference>
<dbReference type="PROSITE" id="PS01186">
    <property type="entry name" value="EGF_2"/>
    <property type="match status" value="14"/>
</dbReference>
<feature type="domain" description="EGF-like" evidence="7">
    <location>
        <begin position="787"/>
        <end position="827"/>
    </location>
</feature>
<dbReference type="SUPFAM" id="SSF57196">
    <property type="entry name" value="EGF/Laminin"/>
    <property type="match status" value="4"/>
</dbReference>
<sequence length="1050" mass="114092">MGACTYTLVKNCTDFGPAYLVETMNEGEIKHGEQVSSTKEVYVTVYGNVFSLMQDNEVRVDNLTVTLPYVIGGVTIKRMGNSVVLITDFGLRVKWNGASLAEIGLPHTYKTTTCGLCGNYDGNKPNDYTMPDGTRASNAVELGNSWQSTRSTVGCVQQVEEPDSEECFSQEVLDRCELIRDLDGPFADCHEAIPYEQYYQSCVIDSCAYIDTIPDIYCQAFQAYADQCVDANVPPPDYREPGMCDVDECADNTHTCDANAECTNNVGAYSCSCSAGFHGDGFTCDDDDECADGTDNCHNDGHCINTEGSFTCQCNVGYVGDGVNACDDIDECADSGDNACSQRAECVNTIGSYICTCVEGYTGNGEVCEVTDGGTNNCDEDPSHYCGDGGDCVELQPNINTCICNEGFHHVQTPPECIDDDECFLNPCDVNEECTNTPGSYSCDCIDGYTRDINGVCQDDNECDDPASCAAHSTCVNLPGSYRCECADGYVGDGETCDDINECDLNEYTCDVHADCVNTVGSYDCLCREGFTQNGDTCEDINECTEATHECDVHAVCINNIGSYQCLCPDGLTGNGHECQSINECECGLSSCHSDAVCLDQPYGFKCTCAQGFYGNCDNCQEYNECEYGQHNCISSRSTCVDTYGSFRCECNEGLTGDGYRCYDINECAHGLHDCHINAICKNRFQGYACECALGYEGNGTMCEDIDECALGIHSCDEDATCSNVEGSFVCQCNEGFYGDGRFCQDFDECADGRNDCSLYGVCTNTPGGFECSCPIGFEGDGYTCTDIDECLNVGICDPKSDCVNIHGGYRCDCQAGFEGDGKVLCSDKNECLSGEHTCCTEYGCICIDTLDGYTCGCDTGFVADGDTCKDIDECLTNPCIANSECLNTLGSYTCHCLHGYDRRYGLCLNINECEFGLDNCNRERSMCIDEDGSYRCECKSGYEFLPGSNVCTEKDRCDGQLVCGVNSFCTLDYKENPVCMCKSGYEYDGNTCKDIDECEVDLFPCSDPLATCRNLPGEYECVCPAGYETVAQSLCQGWCALLFDTELHH</sequence>
<dbReference type="SUPFAM" id="SSF57184">
    <property type="entry name" value="Growth factor receptor domain"/>
    <property type="match status" value="6"/>
</dbReference>
<feature type="domain" description="EGF-like" evidence="7">
    <location>
        <begin position="705"/>
        <end position="745"/>
    </location>
</feature>
<dbReference type="RefSeq" id="XP_006816511.1">
    <property type="nucleotide sequence ID" value="XM_006816448.1"/>
</dbReference>
<feature type="domain" description="EGF-like" evidence="7">
    <location>
        <begin position="871"/>
        <end position="907"/>
    </location>
</feature>
<dbReference type="InterPro" id="IPR000152">
    <property type="entry name" value="EGF-type_Asp/Asn_hydroxyl_site"/>
</dbReference>
<feature type="domain" description="EGF-like" evidence="7">
    <location>
        <begin position="245"/>
        <end position="285"/>
    </location>
</feature>
<feature type="domain" description="EGF-like" evidence="7">
    <location>
        <begin position="540"/>
        <end position="580"/>
    </location>
</feature>
<dbReference type="Pfam" id="PF00094">
    <property type="entry name" value="VWD"/>
    <property type="match status" value="1"/>
</dbReference>
<feature type="domain" description="EGF-like" evidence="7">
    <location>
        <begin position="746"/>
        <end position="786"/>
    </location>
</feature>
<feature type="domain" description="EGF-like" evidence="7">
    <location>
        <begin position="622"/>
        <end position="663"/>
    </location>
</feature>
<dbReference type="InterPro" id="IPR010423">
    <property type="entry name" value="Pvs25/Psv28_EGF"/>
</dbReference>